<evidence type="ECO:0000313" key="2">
    <source>
        <dbReference type="EMBL" id="PME66780.1"/>
    </source>
</evidence>
<dbReference type="RefSeq" id="WP_102265865.1">
    <property type="nucleotide sequence ID" value="NZ_MCSH01000002.1"/>
</dbReference>
<evidence type="ECO:0000256" key="1">
    <source>
        <dbReference type="SAM" id="MobiDB-lite"/>
    </source>
</evidence>
<name>A0A2N7BYV0_9VIBR</name>
<proteinExistence type="predicted"/>
<feature type="region of interest" description="Disordered" evidence="1">
    <location>
        <begin position="20"/>
        <end position="51"/>
    </location>
</feature>
<feature type="compositionally biased region" description="Polar residues" evidence="1">
    <location>
        <begin position="26"/>
        <end position="40"/>
    </location>
</feature>
<protein>
    <recommendedName>
        <fullName evidence="4">Lipoprotein</fullName>
    </recommendedName>
</protein>
<organism evidence="2 3">
    <name type="scientific">Vibrio lentus</name>
    <dbReference type="NCBI Taxonomy" id="136468"/>
    <lineage>
        <taxon>Bacteria</taxon>
        <taxon>Pseudomonadati</taxon>
        <taxon>Pseudomonadota</taxon>
        <taxon>Gammaproteobacteria</taxon>
        <taxon>Vibrionales</taxon>
        <taxon>Vibrionaceae</taxon>
        <taxon>Vibrio</taxon>
    </lineage>
</organism>
<dbReference type="AlphaFoldDB" id="A0A2N7BYV0"/>
<reference evidence="3" key="1">
    <citation type="submission" date="2016-07" db="EMBL/GenBank/DDBJ databases">
        <title>Nontailed viruses are major unrecognized killers of bacteria in the ocean.</title>
        <authorList>
            <person name="Kauffman K."/>
            <person name="Hussain F."/>
            <person name="Yang J."/>
            <person name="Arevalo P."/>
            <person name="Brown J."/>
            <person name="Cutler M."/>
            <person name="Kelly L."/>
            <person name="Polz M.F."/>
        </authorList>
    </citation>
    <scope>NUCLEOTIDE SEQUENCE [LARGE SCALE GENOMIC DNA]</scope>
    <source>
        <strain evidence="3">10N.286.55.C1</strain>
    </source>
</reference>
<gene>
    <name evidence="2" type="ORF">BCV30_05525</name>
</gene>
<evidence type="ECO:0000313" key="3">
    <source>
        <dbReference type="Proteomes" id="UP000235778"/>
    </source>
</evidence>
<dbReference type="EMBL" id="MCSI01000102">
    <property type="protein sequence ID" value="PME66780.1"/>
    <property type="molecule type" value="Genomic_DNA"/>
</dbReference>
<evidence type="ECO:0008006" key="4">
    <source>
        <dbReference type="Google" id="ProtNLM"/>
    </source>
</evidence>
<comment type="caution">
    <text evidence="2">The sequence shown here is derived from an EMBL/GenBank/DDBJ whole genome shotgun (WGS) entry which is preliminary data.</text>
</comment>
<dbReference type="Proteomes" id="UP000235778">
    <property type="component" value="Unassembled WGS sequence"/>
</dbReference>
<accession>A0A2N7BYV0</accession>
<dbReference type="PROSITE" id="PS51257">
    <property type="entry name" value="PROKAR_LIPOPROTEIN"/>
    <property type="match status" value="1"/>
</dbReference>
<sequence length="179" mass="19567">MTKWFMLILTVAINTALGGCGDRGDSGSTTNGISSPSQAPESELEPEPATIIHPPTLNSVDAFKDIVVPNDFDWRGSKTLTITVDITSSFSLRDGKQRCIRGSHIIDLYNTSDPKNPVHYYTGLSDRHGHLTDVFTFPAHWKSLNIIANVNGQKCTSTYALDELETVLIVSCGIVLEED</sequence>